<feature type="region of interest" description="Disordered" evidence="1">
    <location>
        <begin position="1"/>
        <end position="23"/>
    </location>
</feature>
<dbReference type="Proteomes" id="UP000274922">
    <property type="component" value="Unassembled WGS sequence"/>
</dbReference>
<accession>A0A4P9X6U6</accession>
<evidence type="ECO:0000256" key="1">
    <source>
        <dbReference type="SAM" id="MobiDB-lite"/>
    </source>
</evidence>
<sequence length="760" mass="80941">MPPQRRSQAKQGRVARAAATATTTTMTTTTIQSNPAVATTTTTITTTTAGATATVAATAPRMAQTPDEVPAVGAAKLAIFRDWLKEQNVSGLSAVDIQVSGYQPQLPPTAGLLEGLSAADAAAMGLAAPYYPTYAVTAAQDLKVGAVVAKIPKNAILSAKNCGIADLLEEHALGGGPALAMAVAFERSRGTDSPWWGYLQLLPDAAYIPPLWTPEEQMRLAGTDLETMLPVYTDALRDDYERLVAPICAQAPAVLGHLSFERYVAAMSLVTSRSFQVDAYHTTALIPVADLFNHATNREHVHFETDYDVCPECGELECACGDDADLAHAMLGENADDSASEASSHGSMPSLLGDDAAEPDVEAATLRAQKANAALVDTHVDYANCLDMTVVRAVNKGDEIYNTYGAMTNAALLNRYAFVEPGNPEDTVLLDPQLLVEVWCHPRHRAPPSRESREDPMRAVTEGRAITQREMDEVFQSWKEAVAPSISELMDEEAGDGDAEDDDSSVDLDSGDWEEVVSDSDAGSDEASDAPRDSDSDSDSDSDGSQLEFNADGDVVSSSKHDADEHRCDGSDCADHDHDHADDDEMDMDMDEDEDEDEPPENDAKALLYIDAQGQPSLGLKTFGALLVAGPYARGAFLANVPQLIAQVRHDAGWWTTLRGSGDTDKAPAKATPSRLHAHLQTLIGLWLFARMQMAHLKREAAESAIADVGEAHDGAARGAALATALHGQEDALLQRGLARFMPDLAKAAGETETAAEATT</sequence>
<reference evidence="3" key="1">
    <citation type="journal article" date="2018" name="Nat. Microbiol.">
        <title>Leveraging single-cell genomics to expand the fungal tree of life.</title>
        <authorList>
            <person name="Ahrendt S.R."/>
            <person name="Quandt C.A."/>
            <person name="Ciobanu D."/>
            <person name="Clum A."/>
            <person name="Salamov A."/>
            <person name="Andreopoulos B."/>
            <person name="Cheng J.F."/>
            <person name="Woyke T."/>
            <person name="Pelin A."/>
            <person name="Henrissat B."/>
            <person name="Reynolds N.K."/>
            <person name="Benny G.L."/>
            <person name="Smith M.E."/>
            <person name="James T.Y."/>
            <person name="Grigoriev I.V."/>
        </authorList>
    </citation>
    <scope>NUCLEOTIDE SEQUENCE [LARGE SCALE GENOMIC DNA]</scope>
    <source>
        <strain evidence="3">ATCC 52028</strain>
    </source>
</reference>
<dbReference type="OrthoDB" id="441812at2759"/>
<feature type="compositionally biased region" description="Polar residues" evidence="1">
    <location>
        <begin position="1"/>
        <end position="10"/>
    </location>
</feature>
<dbReference type="GO" id="GO:0016279">
    <property type="term" value="F:protein-lysine N-methyltransferase activity"/>
    <property type="evidence" value="ECO:0007669"/>
    <property type="project" value="TreeGrafter"/>
</dbReference>
<dbReference type="SUPFAM" id="SSF82199">
    <property type="entry name" value="SET domain"/>
    <property type="match status" value="2"/>
</dbReference>
<dbReference type="PANTHER" id="PTHR13271:SF34">
    <property type="entry name" value="N-LYSINE METHYLTRANSFERASE SETD6"/>
    <property type="match status" value="1"/>
</dbReference>
<protein>
    <recommendedName>
        <fullName evidence="4">SET domain-containing protein</fullName>
    </recommendedName>
</protein>
<feature type="region of interest" description="Disordered" evidence="1">
    <location>
        <begin position="489"/>
        <end position="601"/>
    </location>
</feature>
<dbReference type="GO" id="GO:0005634">
    <property type="term" value="C:nucleus"/>
    <property type="evidence" value="ECO:0007669"/>
    <property type="project" value="TreeGrafter"/>
</dbReference>
<dbReference type="AlphaFoldDB" id="A0A4P9X6U6"/>
<dbReference type="STRING" id="1555241.A0A4P9X6U6"/>
<feature type="compositionally biased region" description="Acidic residues" evidence="1">
    <location>
        <begin position="489"/>
        <end position="528"/>
    </location>
</feature>
<evidence type="ECO:0008006" key="4">
    <source>
        <dbReference type="Google" id="ProtNLM"/>
    </source>
</evidence>
<dbReference type="PANTHER" id="PTHR13271">
    <property type="entry name" value="UNCHARACTERIZED PUTATIVE METHYLTRANSFERASE"/>
    <property type="match status" value="1"/>
</dbReference>
<dbReference type="InterPro" id="IPR046341">
    <property type="entry name" value="SET_dom_sf"/>
</dbReference>
<gene>
    <name evidence="2" type="ORF">CXG81DRAFT_26396</name>
</gene>
<evidence type="ECO:0000313" key="2">
    <source>
        <dbReference type="EMBL" id="RKP00908.1"/>
    </source>
</evidence>
<feature type="compositionally biased region" description="Acidic residues" evidence="1">
    <location>
        <begin position="582"/>
        <end position="601"/>
    </location>
</feature>
<feature type="region of interest" description="Disordered" evidence="1">
    <location>
        <begin position="335"/>
        <end position="355"/>
    </location>
</feature>
<name>A0A4P9X6U6_9FUNG</name>
<evidence type="ECO:0000313" key="3">
    <source>
        <dbReference type="Proteomes" id="UP000274922"/>
    </source>
</evidence>
<dbReference type="CDD" id="cd10527">
    <property type="entry name" value="SET_LSMT"/>
    <property type="match status" value="1"/>
</dbReference>
<dbReference type="InterPro" id="IPR050600">
    <property type="entry name" value="SETD3_SETD6_MTase"/>
</dbReference>
<dbReference type="Gene3D" id="3.90.1410.10">
    <property type="entry name" value="set domain protein methyltransferase, domain 1"/>
    <property type="match status" value="1"/>
</dbReference>
<feature type="compositionally biased region" description="Basic and acidic residues" evidence="1">
    <location>
        <begin position="559"/>
        <end position="581"/>
    </location>
</feature>
<dbReference type="EMBL" id="ML014193">
    <property type="protein sequence ID" value="RKP00908.1"/>
    <property type="molecule type" value="Genomic_DNA"/>
</dbReference>
<organism evidence="2 3">
    <name type="scientific">Caulochytrium protostelioides</name>
    <dbReference type="NCBI Taxonomy" id="1555241"/>
    <lineage>
        <taxon>Eukaryota</taxon>
        <taxon>Fungi</taxon>
        <taxon>Fungi incertae sedis</taxon>
        <taxon>Chytridiomycota</taxon>
        <taxon>Chytridiomycota incertae sedis</taxon>
        <taxon>Chytridiomycetes</taxon>
        <taxon>Caulochytriales</taxon>
        <taxon>Caulochytriaceae</taxon>
        <taxon>Caulochytrium</taxon>
    </lineage>
</organism>
<proteinExistence type="predicted"/>
<keyword evidence="3" id="KW-1185">Reference proteome</keyword>